<dbReference type="InterPro" id="IPR036457">
    <property type="entry name" value="PPM-type-like_dom_sf"/>
</dbReference>
<feature type="domain" description="PPM-type phosphatase" evidence="2">
    <location>
        <begin position="176"/>
        <end position="373"/>
    </location>
</feature>
<dbReference type="Pfam" id="PF13672">
    <property type="entry name" value="PP2C_2"/>
    <property type="match status" value="1"/>
</dbReference>
<protein>
    <recommendedName>
        <fullName evidence="2">PPM-type phosphatase domain-containing protein</fullName>
    </recommendedName>
</protein>
<dbReference type="InterPro" id="IPR001932">
    <property type="entry name" value="PPM-type_phosphatase-like_dom"/>
</dbReference>
<comment type="caution">
    <text evidence="3">The sequence shown here is derived from an EMBL/GenBank/DDBJ whole genome shotgun (WGS) entry which is preliminary data.</text>
</comment>
<organism evidence="3 4">
    <name type="scientific">Micromonospora zingiberis</name>
    <dbReference type="NCBI Taxonomy" id="2053011"/>
    <lineage>
        <taxon>Bacteria</taxon>
        <taxon>Bacillati</taxon>
        <taxon>Actinomycetota</taxon>
        <taxon>Actinomycetes</taxon>
        <taxon>Micromonosporales</taxon>
        <taxon>Micromonosporaceae</taxon>
        <taxon>Micromonospora</taxon>
    </lineage>
</organism>
<dbReference type="RefSeq" id="WP_131300739.1">
    <property type="nucleotide sequence ID" value="NZ_SJJR01000002.1"/>
</dbReference>
<dbReference type="Gene3D" id="3.60.40.10">
    <property type="entry name" value="PPM-type phosphatase domain"/>
    <property type="match status" value="1"/>
</dbReference>
<keyword evidence="4" id="KW-1185">Reference proteome</keyword>
<evidence type="ECO:0000313" key="4">
    <source>
        <dbReference type="Proteomes" id="UP000292274"/>
    </source>
</evidence>
<dbReference type="AlphaFoldDB" id="A0A4R0GQ02"/>
<sequence>MEQPSSAEPYAPPPLPTAPESRNIGQRSDRSAFTWSDHPDDQRGQGPDDEADIDPDPYLGRQSSMDGDLLPEARGTAIPPKPRPAGRHRLRSAQENEVDPLGSAQNGMGDPGEDPTDPPTGVAVDGPQPVRPWEIGNPGDSFTQIQPLFGRTLDAPDTVLDGGQLGPLSVYAASVRGLSHRQKGGPRQDAYAVSTSADERWLVVTVADGLSSAQHSHRAAQLVARHATHQAARLLHDRTTPLTRTEWYDLFQQLSRRILSTGEQRLKLPRHEVPAAMATTVTILVCPTEAENGQRQVQVAWLGDSPAWVIEADRTWNCLTEVKGAGQEVASSKTVALPQLPDDPANLPVRTQWVSVHAVMLAMSDGVGDPLGDGTGDVGTALARAWSGVPASALDFALQVGFGRKSYDDDRTVVGVWDPAGIEP</sequence>
<proteinExistence type="predicted"/>
<gene>
    <name evidence="3" type="ORF">E0H26_03500</name>
</gene>
<dbReference type="OrthoDB" id="491589at2"/>
<reference evidence="3 4" key="1">
    <citation type="submission" date="2019-02" db="EMBL/GenBank/DDBJ databases">
        <title>Jishengella sp. nov., isolated from a root of Zingiber montanum.</title>
        <authorList>
            <person name="Kuncharoen N."/>
            <person name="Kudo T."/>
            <person name="Masahiro Y."/>
            <person name="Ohkuma M."/>
            <person name="Tanasupawat S."/>
        </authorList>
    </citation>
    <scope>NUCLEOTIDE SEQUENCE [LARGE SCALE GENOMIC DNA]</scope>
    <source>
        <strain evidence="3 4">PLAI 1-1</strain>
    </source>
</reference>
<dbReference type="Proteomes" id="UP000292274">
    <property type="component" value="Unassembled WGS sequence"/>
</dbReference>
<name>A0A4R0GQ02_9ACTN</name>
<accession>A0A4R0GQ02</accession>
<evidence type="ECO:0000259" key="2">
    <source>
        <dbReference type="Pfam" id="PF13672"/>
    </source>
</evidence>
<dbReference type="SUPFAM" id="SSF81606">
    <property type="entry name" value="PP2C-like"/>
    <property type="match status" value="1"/>
</dbReference>
<feature type="region of interest" description="Disordered" evidence="1">
    <location>
        <begin position="1"/>
        <end position="129"/>
    </location>
</feature>
<feature type="compositionally biased region" description="Polar residues" evidence="1">
    <location>
        <begin position="23"/>
        <end position="34"/>
    </location>
</feature>
<dbReference type="EMBL" id="SJJR01000002">
    <property type="protein sequence ID" value="TCB99636.1"/>
    <property type="molecule type" value="Genomic_DNA"/>
</dbReference>
<evidence type="ECO:0000313" key="3">
    <source>
        <dbReference type="EMBL" id="TCB99636.1"/>
    </source>
</evidence>
<evidence type="ECO:0000256" key="1">
    <source>
        <dbReference type="SAM" id="MobiDB-lite"/>
    </source>
</evidence>